<evidence type="ECO:0000313" key="5">
    <source>
        <dbReference type="Proteomes" id="UP000518878"/>
    </source>
</evidence>
<dbReference type="EMBL" id="JAAQTL010000001">
    <property type="protein sequence ID" value="NID15469.1"/>
    <property type="molecule type" value="Genomic_DNA"/>
</dbReference>
<reference evidence="4 5" key="1">
    <citation type="journal article" date="2006" name="Int. J. Syst. Evol. Microbiol.">
        <title>Dyella yeojuensis sp. nov., isolated from greenhouse soil in Korea.</title>
        <authorList>
            <person name="Kim B.Y."/>
            <person name="Weon H.Y."/>
            <person name="Lee K.H."/>
            <person name="Seok S.J."/>
            <person name="Kwon S.W."/>
            <person name="Go S.J."/>
            <person name="Stackebrandt E."/>
        </authorList>
    </citation>
    <scope>NUCLEOTIDE SEQUENCE [LARGE SCALE GENOMIC DNA]</scope>
    <source>
        <strain evidence="4 5">DSM 17673</strain>
    </source>
</reference>
<keyword evidence="1" id="KW-0479">Metal-binding</keyword>
<dbReference type="Pfam" id="PF05567">
    <property type="entry name" value="T4P_PilY1"/>
    <property type="match status" value="1"/>
</dbReference>
<evidence type="ECO:0000256" key="2">
    <source>
        <dbReference type="ARBA" id="ARBA00022837"/>
    </source>
</evidence>
<dbReference type="Proteomes" id="UP000518878">
    <property type="component" value="Unassembled WGS sequence"/>
</dbReference>
<evidence type="ECO:0000256" key="1">
    <source>
        <dbReference type="ARBA" id="ARBA00022723"/>
    </source>
</evidence>
<sequence length="1037" mass="109692">MNSSTNCTLVKIPSTQQKNFANWYSYYRTRNLSSRSAIANVFSTLKSNIRVVWQTINTGTKLVKGTTRFDPFAGDARTSFFNWLYAVANSGGTESRSRIDAAGQMFTYGKGVNDSTNPYWEVDPSDSNKGAELSCRLNYSLLVTDGYWNQSASGLTPSNDYSRGAISLPDGVTYPGNGGSVASKIFWNVPVSGLTSMADLALYYWATNLRPDFKKADGTAKLDVPPSITDYTDQNGKPVAWDGISTMPASIYFNPANDVATWPHVVQYMIALGISGQLNYPGDYAQLRAGTKQWPAASTKTNTEPTNLDDTWRAAINSRGQYFSARDPATLSTALQTLLTRILGRNSSGAPGALSSSVLTGDGVVYETGYNSANYSGSLKAKTVDVDGNVSTNALWSAGDLLTARAKAGDNRVIFTSTAVGAGNGAAFTSTGAGTALKAVDSTIDGNMIAYLRGDTTNEGTLFRVRASTLGAIINSQVAYVGAPSGGYKDAYPTGAPEMETGNDGALKYSYEKFVNDHLKRAPTIYVGANDGMLHAFDATLPTTKSDDVDVTPSPGNERWAYVPFTVYDKLSYLTPVSNFTFRPTVDGAPVTRDVFFSSGTNKGWHTILVGGLRLGGRGVYALDVTDAAASETDAKSKVLWEFNNTSKNAGGTVVGANLGYTYGRPNIGRLANGKWVVLVPSGYFPSDTASKPYDKYANDAAAKRTQSSLFVLDAQSGELIKELVTPTGTTSYGLTTPVLGDYENDQIDDVAFAGDLVGNLWRFDLTNSDPNKWSVSLLYQPNGDGTAGKPGPEDQPITVMPRLFPDPTSPYFMVVFGTGKYLSASDNTATDATKVQSVYGIRDRGPGSTNTVAGRSTLVAQTLVESNNARGLTRSPVPATTQDGTAIDGWYIDLKTTSGGTQTNKGERVVVDATALFDSGRAIITSLIPGNDDPCNPVRRGAILVVDAATGGAATGVNVGSGTFGSGYAAAGIRVENVPISGSLPAATAIGGGKIALPGLTMDSGGGGGSDDDGASFHVDDAVWRRRSWRELNNGL</sequence>
<gene>
    <name evidence="4" type="ORF">HBF32_08355</name>
</gene>
<protein>
    <recommendedName>
        <fullName evidence="3">PilY1 beta-propeller domain-containing protein</fullName>
    </recommendedName>
</protein>
<keyword evidence="5" id="KW-1185">Reference proteome</keyword>
<dbReference type="GO" id="GO:0046872">
    <property type="term" value="F:metal ion binding"/>
    <property type="evidence" value="ECO:0007669"/>
    <property type="project" value="UniProtKB-KW"/>
</dbReference>
<dbReference type="InterPro" id="IPR008707">
    <property type="entry name" value="B-propeller_PilY1"/>
</dbReference>
<dbReference type="AlphaFoldDB" id="A0A7X5TQ61"/>
<organism evidence="4 5">
    <name type="scientific">Luteibacter yeojuensis</name>
    <dbReference type="NCBI Taxonomy" id="345309"/>
    <lineage>
        <taxon>Bacteria</taxon>
        <taxon>Pseudomonadati</taxon>
        <taxon>Pseudomonadota</taxon>
        <taxon>Gammaproteobacteria</taxon>
        <taxon>Lysobacterales</taxon>
        <taxon>Rhodanobacteraceae</taxon>
        <taxon>Luteibacter</taxon>
    </lineage>
</organism>
<evidence type="ECO:0000313" key="4">
    <source>
        <dbReference type="EMBL" id="NID15469.1"/>
    </source>
</evidence>
<accession>A0A7X5TQ61</accession>
<keyword evidence="2" id="KW-0106">Calcium</keyword>
<evidence type="ECO:0000259" key="3">
    <source>
        <dbReference type="Pfam" id="PF05567"/>
    </source>
</evidence>
<feature type="domain" description="PilY1 beta-propeller" evidence="3">
    <location>
        <begin position="470"/>
        <end position="869"/>
    </location>
</feature>
<name>A0A7X5TQ61_9GAMM</name>
<proteinExistence type="predicted"/>
<comment type="caution">
    <text evidence="4">The sequence shown here is derived from an EMBL/GenBank/DDBJ whole genome shotgun (WGS) entry which is preliminary data.</text>
</comment>